<dbReference type="InterPro" id="IPR029787">
    <property type="entry name" value="Nucleotide_cyclase"/>
</dbReference>
<dbReference type="InterPro" id="IPR000160">
    <property type="entry name" value="GGDEF_dom"/>
</dbReference>
<keyword evidence="5" id="KW-0808">Transferase</keyword>
<keyword evidence="3" id="KW-1133">Transmembrane helix</keyword>
<accession>A0A0L6CTZ1</accession>
<organism evidence="5 6">
    <name type="scientific">Roseovarius tolerans</name>
    <dbReference type="NCBI Taxonomy" id="74031"/>
    <lineage>
        <taxon>Bacteria</taxon>
        <taxon>Pseudomonadati</taxon>
        <taxon>Pseudomonadota</taxon>
        <taxon>Alphaproteobacteria</taxon>
        <taxon>Rhodobacterales</taxon>
        <taxon>Roseobacteraceae</taxon>
        <taxon>Roseovarius</taxon>
    </lineage>
</organism>
<dbReference type="AlphaFoldDB" id="A0A0L6CTZ1"/>
<evidence type="ECO:0000256" key="1">
    <source>
        <dbReference type="ARBA" id="ARBA00012528"/>
    </source>
</evidence>
<dbReference type="EC" id="2.7.7.65" evidence="1"/>
<proteinExistence type="predicted"/>
<evidence type="ECO:0000313" key="5">
    <source>
        <dbReference type="EMBL" id="KNX41247.1"/>
    </source>
</evidence>
<evidence type="ECO:0000256" key="2">
    <source>
        <dbReference type="ARBA" id="ARBA00034247"/>
    </source>
</evidence>
<dbReference type="Pfam" id="PF00990">
    <property type="entry name" value="GGDEF"/>
    <property type="match status" value="1"/>
</dbReference>
<dbReference type="GO" id="GO:0005886">
    <property type="term" value="C:plasma membrane"/>
    <property type="evidence" value="ECO:0007669"/>
    <property type="project" value="TreeGrafter"/>
</dbReference>
<dbReference type="GO" id="GO:1902201">
    <property type="term" value="P:negative regulation of bacterial-type flagellum-dependent cell motility"/>
    <property type="evidence" value="ECO:0007669"/>
    <property type="project" value="TreeGrafter"/>
</dbReference>
<evidence type="ECO:0000313" key="6">
    <source>
        <dbReference type="Proteomes" id="UP000037046"/>
    </source>
</evidence>
<comment type="caution">
    <text evidence="5">The sequence shown here is derived from an EMBL/GenBank/DDBJ whole genome shotgun (WGS) entry which is preliminary data.</text>
</comment>
<dbReference type="NCBIfam" id="TIGR00254">
    <property type="entry name" value="GGDEF"/>
    <property type="match status" value="1"/>
</dbReference>
<feature type="domain" description="GGDEF" evidence="4">
    <location>
        <begin position="103"/>
        <end position="235"/>
    </location>
</feature>
<dbReference type="PANTHER" id="PTHR45138">
    <property type="entry name" value="REGULATORY COMPONENTS OF SENSORY TRANSDUCTION SYSTEM"/>
    <property type="match status" value="1"/>
</dbReference>
<keyword evidence="3" id="KW-0812">Transmembrane</keyword>
<evidence type="ECO:0000259" key="4">
    <source>
        <dbReference type="PROSITE" id="PS50887"/>
    </source>
</evidence>
<keyword evidence="3" id="KW-0472">Membrane</keyword>
<dbReference type="SMART" id="SM00267">
    <property type="entry name" value="GGDEF"/>
    <property type="match status" value="1"/>
</dbReference>
<evidence type="ECO:0000256" key="3">
    <source>
        <dbReference type="SAM" id="Phobius"/>
    </source>
</evidence>
<comment type="catalytic activity">
    <reaction evidence="2">
        <text>2 GTP = 3',3'-c-di-GMP + 2 diphosphate</text>
        <dbReference type="Rhea" id="RHEA:24898"/>
        <dbReference type="ChEBI" id="CHEBI:33019"/>
        <dbReference type="ChEBI" id="CHEBI:37565"/>
        <dbReference type="ChEBI" id="CHEBI:58805"/>
        <dbReference type="EC" id="2.7.7.65"/>
    </reaction>
</comment>
<dbReference type="InterPro" id="IPR050469">
    <property type="entry name" value="Diguanylate_Cyclase"/>
</dbReference>
<dbReference type="STRING" id="74031.SAMN04488077_12056"/>
<dbReference type="Gene3D" id="3.30.70.270">
    <property type="match status" value="1"/>
</dbReference>
<sequence>MPWEVRTRQDEIRFTLVVSLIVLAASGVLRSLMLPPELAMPTLVPGAAMAVMIAAPIGWIIARHLRAVHDLSARLEHALHHDLLTGVRTRASFYEAARALEDQPCVVIVADIDHFKGFNDCHGHFAGDQALRQFATLLAGNCRGGDLVARFGGEEFVIVLRGTGADQGRAIADRLADRVRASPIYVGERSLSLTASFGVAAWTPGGDMDHAIQQADGALYRAKNSGRDRVCCHHPGPEGAAPLQAVS</sequence>
<reference evidence="6" key="1">
    <citation type="submission" date="2015-07" db="EMBL/GenBank/DDBJ databases">
        <title>Draft Genome Sequence of Roseovarius tolerans EL-164, a producer of N-Acylated Alanine Methyl Esters (NAMEs).</title>
        <authorList>
            <person name="Voget S."/>
            <person name="Bruns H."/>
            <person name="Wagner-Doebler I."/>
            <person name="Schulz S."/>
            <person name="Daniel R."/>
        </authorList>
    </citation>
    <scope>NUCLEOTIDE SEQUENCE [LARGE SCALE GENOMIC DNA]</scope>
    <source>
        <strain evidence="6">EL-164</strain>
    </source>
</reference>
<name>A0A0L6CTZ1_9RHOB</name>
<dbReference type="EMBL" id="LGVV01000028">
    <property type="protein sequence ID" value="KNX41247.1"/>
    <property type="molecule type" value="Genomic_DNA"/>
</dbReference>
<dbReference type="RefSeq" id="WP_050663084.1">
    <property type="nucleotide sequence ID" value="NZ_CP118494.1"/>
</dbReference>
<dbReference type="GO" id="GO:0052621">
    <property type="term" value="F:diguanylate cyclase activity"/>
    <property type="evidence" value="ECO:0007669"/>
    <property type="project" value="UniProtKB-EC"/>
</dbReference>
<dbReference type="CDD" id="cd01949">
    <property type="entry name" value="GGDEF"/>
    <property type="match status" value="1"/>
</dbReference>
<dbReference type="PROSITE" id="PS50887">
    <property type="entry name" value="GGDEF"/>
    <property type="match status" value="1"/>
</dbReference>
<dbReference type="PANTHER" id="PTHR45138:SF9">
    <property type="entry name" value="DIGUANYLATE CYCLASE DGCM-RELATED"/>
    <property type="match status" value="1"/>
</dbReference>
<protein>
    <recommendedName>
        <fullName evidence="1">diguanylate cyclase</fullName>
        <ecNumber evidence="1">2.7.7.65</ecNumber>
    </recommendedName>
</protein>
<dbReference type="GO" id="GO:0043709">
    <property type="term" value="P:cell adhesion involved in single-species biofilm formation"/>
    <property type="evidence" value="ECO:0007669"/>
    <property type="project" value="TreeGrafter"/>
</dbReference>
<dbReference type="PATRIC" id="fig|74031.6.peg.2243"/>
<dbReference type="OrthoDB" id="9812260at2"/>
<keyword evidence="5" id="KW-0548">Nucleotidyltransferase</keyword>
<dbReference type="Proteomes" id="UP000037046">
    <property type="component" value="Unassembled WGS sequence"/>
</dbReference>
<dbReference type="FunFam" id="3.30.70.270:FF:000001">
    <property type="entry name" value="Diguanylate cyclase domain protein"/>
    <property type="match status" value="1"/>
</dbReference>
<keyword evidence="6" id="KW-1185">Reference proteome</keyword>
<feature type="transmembrane region" description="Helical" evidence="3">
    <location>
        <begin position="38"/>
        <end position="62"/>
    </location>
</feature>
<dbReference type="SUPFAM" id="SSF55073">
    <property type="entry name" value="Nucleotide cyclase"/>
    <property type="match status" value="1"/>
</dbReference>
<dbReference type="InterPro" id="IPR043128">
    <property type="entry name" value="Rev_trsase/Diguanyl_cyclase"/>
</dbReference>
<gene>
    <name evidence="5" type="primary">ydaM</name>
    <name evidence="5" type="ORF">ROTO_21990</name>
</gene>
<feature type="transmembrane region" description="Helical" evidence="3">
    <location>
        <begin position="12"/>
        <end position="32"/>
    </location>
</feature>